<dbReference type="InterPro" id="IPR008271">
    <property type="entry name" value="Ser/Thr_kinase_AS"/>
</dbReference>
<keyword evidence="1" id="KW-0723">Serine/threonine-protein kinase</keyword>
<dbReference type="InterPro" id="IPR001245">
    <property type="entry name" value="Ser-Thr/Tyr_kinase_cat_dom"/>
</dbReference>
<dbReference type="PANTHER" id="PTHR44329:SF260">
    <property type="entry name" value="PROTEIN KINASE DOMAIN-CONTAINING PROTEIN"/>
    <property type="match status" value="1"/>
</dbReference>
<feature type="domain" description="Protein kinase" evidence="7">
    <location>
        <begin position="231"/>
        <end position="538"/>
    </location>
</feature>
<reference evidence="9" key="1">
    <citation type="submission" date="2024-02" db="EMBL/GenBank/DDBJ databases">
        <authorList>
            <consortium name="ELIXIR-Norway"/>
            <consortium name="Elixir Norway"/>
        </authorList>
    </citation>
    <scope>NUCLEOTIDE SEQUENCE</scope>
</reference>
<dbReference type="Gene3D" id="1.10.510.10">
    <property type="entry name" value="Transferase(Phosphotransferase) domain 1"/>
    <property type="match status" value="1"/>
</dbReference>
<protein>
    <recommendedName>
        <fullName evidence="11">Protein kinase domain-containing protein</fullName>
    </recommendedName>
</protein>
<evidence type="ECO:0000256" key="4">
    <source>
        <dbReference type="ARBA" id="ARBA00022777"/>
    </source>
</evidence>
<evidence type="ECO:0000256" key="2">
    <source>
        <dbReference type="ARBA" id="ARBA00022679"/>
    </source>
</evidence>
<dbReference type="InterPro" id="IPR017441">
    <property type="entry name" value="Protein_kinase_ATP_BS"/>
</dbReference>
<accession>A0ABP0WXH3</accession>
<dbReference type="PROSITE" id="PS00108">
    <property type="entry name" value="PROTEIN_KINASE_ST"/>
    <property type="match status" value="1"/>
</dbReference>
<evidence type="ECO:0000313" key="9">
    <source>
        <dbReference type="EMBL" id="CAK9270585.1"/>
    </source>
</evidence>
<evidence type="ECO:0000256" key="3">
    <source>
        <dbReference type="ARBA" id="ARBA00022741"/>
    </source>
</evidence>
<dbReference type="InterPro" id="IPR000719">
    <property type="entry name" value="Prot_kinase_dom"/>
</dbReference>
<evidence type="ECO:0000256" key="5">
    <source>
        <dbReference type="ARBA" id="ARBA00022840"/>
    </source>
</evidence>
<keyword evidence="10" id="KW-1185">Reference proteome</keyword>
<sequence>MAPNFLDLAKERIVEGLDLTSGEKEQLLKLNKLQCKCVARKLSETQEILQSVESAAGSRTDVFDRCEAALKELYRVVTDAVLLIKECCDEQWLRTAIRQHGDKSFEDFAEICYEVQWCTSILCISLHSAVTRQAAIVELEACDGRLGAFDRFKLETAVSQDGEDLRSKLELLRQGHVCDVKCVRSQTDPCLAAQLLARLDNRPTALAAADQPTTTAEMLPYLLWKVDYRDLPDLKLIGRGASADVLETEWLGEKYAKKVFPGVENKSFEAESANLATLFHPHVVRIVCWSEGRRRENCSLVMELMQEDLFRYLNRLADSGSDDIDYAPLSIFAAVDIMLQVARGLKYLHSRRVAHRDLKSLNVLVKPLTGAPELKYDDGYLNAKLADFGLSKTKNSSTRFSHQTLNIGTRKWMAPEVFEVAKNEIDSGAVQLPLIAHPFKADVYSFALVCYELLTGEQPFEGEKMGELFKRITVDRLRPELPDECPSRLASLIQRCWEHDPRERPNLPEICRELRYVKGLLLTGDETQVQKVDIHPFITKPIEVQGPWGARGGGSFCDGLATGIKALTIISAPEVVWSLCVEYDICGQSFQSSPHGDSSIPGKKDKVRFNYPDEYLQQIEGFFGIIPGLVVGNNPVTGITSLTFKSNIQSYGPYGTGGEIYFKSGIGKIVGLWGRSGMALDQIGVFIANPT</sequence>
<dbReference type="InterPro" id="IPR011009">
    <property type="entry name" value="Kinase-like_dom_sf"/>
</dbReference>
<dbReference type="EMBL" id="OZ020098">
    <property type="protein sequence ID" value="CAK9270585.1"/>
    <property type="molecule type" value="Genomic_DNA"/>
</dbReference>
<dbReference type="PROSITE" id="PS51752">
    <property type="entry name" value="JACALIN_LECTIN"/>
    <property type="match status" value="1"/>
</dbReference>
<keyword evidence="2" id="KW-0808">Transferase</keyword>
<evidence type="ECO:0000259" key="7">
    <source>
        <dbReference type="PROSITE" id="PS50011"/>
    </source>
</evidence>
<evidence type="ECO:0000256" key="1">
    <source>
        <dbReference type="ARBA" id="ARBA00022527"/>
    </source>
</evidence>
<dbReference type="CDD" id="cd09612">
    <property type="entry name" value="Jacalin"/>
    <property type="match status" value="1"/>
</dbReference>
<dbReference type="Gene3D" id="2.100.10.30">
    <property type="entry name" value="Jacalin-like lectin domain"/>
    <property type="match status" value="1"/>
</dbReference>
<evidence type="ECO:0000256" key="6">
    <source>
        <dbReference type="PROSITE-ProRule" id="PRU10141"/>
    </source>
</evidence>
<evidence type="ECO:0000259" key="8">
    <source>
        <dbReference type="PROSITE" id="PS51752"/>
    </source>
</evidence>
<dbReference type="InterPro" id="IPR033734">
    <property type="entry name" value="Jacalin-like_lectin_dom_plant"/>
</dbReference>
<dbReference type="Proteomes" id="UP001497444">
    <property type="component" value="Chromosome 3"/>
</dbReference>
<gene>
    <name evidence="9" type="ORF">CSSPJE1EN1_LOCUS16063</name>
</gene>
<dbReference type="InterPro" id="IPR036404">
    <property type="entry name" value="Jacalin-like_lectin_dom_sf"/>
</dbReference>
<dbReference type="PANTHER" id="PTHR44329">
    <property type="entry name" value="SERINE/THREONINE-PROTEIN KINASE TNNI3K-RELATED"/>
    <property type="match status" value="1"/>
</dbReference>
<dbReference type="Pfam" id="PF01419">
    <property type="entry name" value="Jacalin"/>
    <property type="match status" value="1"/>
</dbReference>
<feature type="binding site" evidence="6">
    <location>
        <position position="258"/>
    </location>
    <ligand>
        <name>ATP</name>
        <dbReference type="ChEBI" id="CHEBI:30616"/>
    </ligand>
</feature>
<keyword evidence="4" id="KW-0418">Kinase</keyword>
<dbReference type="SMART" id="SM00915">
    <property type="entry name" value="Jacalin"/>
    <property type="match status" value="1"/>
</dbReference>
<dbReference type="InterPro" id="IPR001229">
    <property type="entry name" value="Jacalin-like_lectin_dom"/>
</dbReference>
<keyword evidence="3 6" id="KW-0547">Nucleotide-binding</keyword>
<dbReference type="Pfam" id="PF07714">
    <property type="entry name" value="PK_Tyr_Ser-Thr"/>
    <property type="match status" value="1"/>
</dbReference>
<feature type="domain" description="Jacalin-type lectin" evidence="8">
    <location>
        <begin position="542"/>
        <end position="689"/>
    </location>
</feature>
<dbReference type="InterPro" id="IPR051681">
    <property type="entry name" value="Ser/Thr_Kinases-Pseudokinases"/>
</dbReference>
<dbReference type="PROSITE" id="PS00107">
    <property type="entry name" value="PROTEIN_KINASE_ATP"/>
    <property type="match status" value="1"/>
</dbReference>
<evidence type="ECO:0000313" key="10">
    <source>
        <dbReference type="Proteomes" id="UP001497444"/>
    </source>
</evidence>
<dbReference type="SUPFAM" id="SSF56112">
    <property type="entry name" value="Protein kinase-like (PK-like)"/>
    <property type="match status" value="1"/>
</dbReference>
<keyword evidence="5 6" id="KW-0067">ATP-binding</keyword>
<dbReference type="SMART" id="SM00220">
    <property type="entry name" value="S_TKc"/>
    <property type="match status" value="1"/>
</dbReference>
<evidence type="ECO:0008006" key="11">
    <source>
        <dbReference type="Google" id="ProtNLM"/>
    </source>
</evidence>
<dbReference type="Gene3D" id="3.30.200.20">
    <property type="entry name" value="Phosphorylase Kinase, domain 1"/>
    <property type="match status" value="1"/>
</dbReference>
<organism evidence="9 10">
    <name type="scientific">Sphagnum jensenii</name>
    <dbReference type="NCBI Taxonomy" id="128206"/>
    <lineage>
        <taxon>Eukaryota</taxon>
        <taxon>Viridiplantae</taxon>
        <taxon>Streptophyta</taxon>
        <taxon>Embryophyta</taxon>
        <taxon>Bryophyta</taxon>
        <taxon>Sphagnophytina</taxon>
        <taxon>Sphagnopsida</taxon>
        <taxon>Sphagnales</taxon>
        <taxon>Sphagnaceae</taxon>
        <taxon>Sphagnum</taxon>
    </lineage>
</organism>
<name>A0ABP0WXH3_9BRYO</name>
<dbReference type="SUPFAM" id="SSF51101">
    <property type="entry name" value="Mannose-binding lectins"/>
    <property type="match status" value="1"/>
</dbReference>
<proteinExistence type="predicted"/>
<dbReference type="PROSITE" id="PS50011">
    <property type="entry name" value="PROTEIN_KINASE_DOM"/>
    <property type="match status" value="1"/>
</dbReference>